<evidence type="ECO:0000313" key="3">
    <source>
        <dbReference type="Proteomes" id="UP001164929"/>
    </source>
</evidence>
<evidence type="ECO:0000313" key="1">
    <source>
        <dbReference type="EMBL" id="KAJ6988599.1"/>
    </source>
</evidence>
<protein>
    <submittedName>
        <fullName evidence="2">Uncharacterized protein</fullName>
    </submittedName>
</protein>
<sequence length="25" mass="2831">MFSISICVSFLYSVRSSQESTSEDQ</sequence>
<dbReference type="EMBL" id="JAQIZT010000008">
    <property type="protein sequence ID" value="KAJ6988599.1"/>
    <property type="molecule type" value="Genomic_DNA"/>
</dbReference>
<dbReference type="Proteomes" id="UP001164929">
    <property type="component" value="Chromosome 8"/>
</dbReference>
<dbReference type="EMBL" id="JAQIZT010000008">
    <property type="protein sequence ID" value="KAJ6988608.1"/>
    <property type="molecule type" value="Genomic_DNA"/>
</dbReference>
<keyword evidence="3" id="KW-1185">Reference proteome</keyword>
<gene>
    <name evidence="1" type="ORF">NC653_021498</name>
    <name evidence="2" type="ORF">NC653_021507</name>
</gene>
<accession>A0AAD6MN54</accession>
<comment type="caution">
    <text evidence="2">The sequence shown here is derived from an EMBL/GenBank/DDBJ whole genome shotgun (WGS) entry which is preliminary data.</text>
</comment>
<organism evidence="2 3">
    <name type="scientific">Populus alba x Populus x berolinensis</name>
    <dbReference type="NCBI Taxonomy" id="444605"/>
    <lineage>
        <taxon>Eukaryota</taxon>
        <taxon>Viridiplantae</taxon>
        <taxon>Streptophyta</taxon>
        <taxon>Embryophyta</taxon>
        <taxon>Tracheophyta</taxon>
        <taxon>Spermatophyta</taxon>
        <taxon>Magnoliopsida</taxon>
        <taxon>eudicotyledons</taxon>
        <taxon>Gunneridae</taxon>
        <taxon>Pentapetalae</taxon>
        <taxon>rosids</taxon>
        <taxon>fabids</taxon>
        <taxon>Malpighiales</taxon>
        <taxon>Salicaceae</taxon>
        <taxon>Saliceae</taxon>
        <taxon>Populus</taxon>
    </lineage>
</organism>
<dbReference type="AlphaFoldDB" id="A0AAD6MN54"/>
<reference evidence="2" key="1">
    <citation type="journal article" date="2023" name="Mol. Ecol. Resour.">
        <title>Chromosome-level genome assembly of a triploid poplar Populus alba 'Berolinensis'.</title>
        <authorList>
            <person name="Chen S."/>
            <person name="Yu Y."/>
            <person name="Wang X."/>
            <person name="Wang S."/>
            <person name="Zhang T."/>
            <person name="Zhou Y."/>
            <person name="He R."/>
            <person name="Meng N."/>
            <person name="Wang Y."/>
            <person name="Liu W."/>
            <person name="Liu Z."/>
            <person name="Liu J."/>
            <person name="Guo Q."/>
            <person name="Huang H."/>
            <person name="Sederoff R.R."/>
            <person name="Wang G."/>
            <person name="Qu G."/>
            <person name="Chen S."/>
        </authorList>
    </citation>
    <scope>NUCLEOTIDE SEQUENCE</scope>
    <source>
        <strain evidence="2">SC-2020</strain>
    </source>
</reference>
<evidence type="ECO:0000313" key="2">
    <source>
        <dbReference type="EMBL" id="KAJ6988608.1"/>
    </source>
</evidence>
<name>A0AAD6MN54_9ROSI</name>
<proteinExistence type="predicted"/>